<dbReference type="SMART" id="SM00409">
    <property type="entry name" value="IG"/>
    <property type="match status" value="2"/>
</dbReference>
<sequence length="168" mass="19253">MYIGNVTEVLGRDATLECIVDNLGGFRVAWMRVDTKAILTIHDHVISRNYRIGLSHREHRVYTLHINNVKEEDRGSYMCQVNTLPMLYQIGYLDVEVPPYIIEELSSSDIFAREGATVTLKCFAKGHPEPKLSWHREDYKLGSAGNWQKSNFAQSKFKVIVSLLILIK</sequence>
<dbReference type="Pfam" id="PF13927">
    <property type="entry name" value="Ig_3"/>
    <property type="match status" value="1"/>
</dbReference>
<keyword evidence="1" id="KW-0677">Repeat</keyword>
<dbReference type="Gene3D" id="2.60.40.10">
    <property type="entry name" value="Immunoglobulins"/>
    <property type="match status" value="2"/>
</dbReference>
<accession>A0A8X6ITA8</accession>
<evidence type="ECO:0000313" key="6">
    <source>
        <dbReference type="Proteomes" id="UP000887116"/>
    </source>
</evidence>
<dbReference type="PANTHER" id="PTHR12231:SF253">
    <property type="entry name" value="DPR-INTERACTING PROTEIN ETA, ISOFORM B-RELATED"/>
    <property type="match status" value="1"/>
</dbReference>
<dbReference type="SUPFAM" id="SSF48726">
    <property type="entry name" value="Immunoglobulin"/>
    <property type="match status" value="2"/>
</dbReference>
<evidence type="ECO:0000256" key="3">
    <source>
        <dbReference type="ARBA" id="ARBA00023319"/>
    </source>
</evidence>
<dbReference type="InterPro" id="IPR007110">
    <property type="entry name" value="Ig-like_dom"/>
</dbReference>
<dbReference type="PANTHER" id="PTHR12231">
    <property type="entry name" value="CTX-RELATED TYPE I TRANSMEMBRANE PROTEIN"/>
    <property type="match status" value="1"/>
</dbReference>
<dbReference type="InterPro" id="IPR051170">
    <property type="entry name" value="Neural/epithelial_adhesion"/>
</dbReference>
<dbReference type="InterPro" id="IPR036179">
    <property type="entry name" value="Ig-like_dom_sf"/>
</dbReference>
<evidence type="ECO:0000259" key="4">
    <source>
        <dbReference type="PROSITE" id="PS50835"/>
    </source>
</evidence>
<dbReference type="InterPro" id="IPR003599">
    <property type="entry name" value="Ig_sub"/>
</dbReference>
<reference evidence="5" key="1">
    <citation type="submission" date="2020-07" db="EMBL/GenBank/DDBJ databases">
        <title>Multicomponent nature underlies the extraordinary mechanical properties of spider dragline silk.</title>
        <authorList>
            <person name="Kono N."/>
            <person name="Nakamura H."/>
            <person name="Mori M."/>
            <person name="Yoshida Y."/>
            <person name="Ohtoshi R."/>
            <person name="Malay A.D."/>
            <person name="Moran D.A.P."/>
            <person name="Tomita M."/>
            <person name="Numata K."/>
            <person name="Arakawa K."/>
        </authorList>
    </citation>
    <scope>NUCLEOTIDE SEQUENCE</scope>
</reference>
<comment type="caution">
    <text evidence="5">The sequence shown here is derived from an EMBL/GenBank/DDBJ whole genome shotgun (WGS) entry which is preliminary data.</text>
</comment>
<dbReference type="Proteomes" id="UP000887116">
    <property type="component" value="Unassembled WGS sequence"/>
</dbReference>
<feature type="domain" description="Ig-like" evidence="4">
    <location>
        <begin position="99"/>
        <end position="137"/>
    </location>
</feature>
<dbReference type="InterPro" id="IPR013151">
    <property type="entry name" value="Immunoglobulin_dom"/>
</dbReference>
<dbReference type="EMBL" id="BMAO01009023">
    <property type="protein sequence ID" value="GFR28084.1"/>
    <property type="molecule type" value="Genomic_DNA"/>
</dbReference>
<keyword evidence="2" id="KW-1015">Disulfide bond</keyword>
<evidence type="ECO:0000256" key="1">
    <source>
        <dbReference type="ARBA" id="ARBA00022737"/>
    </source>
</evidence>
<gene>
    <name evidence="5" type="primary">B4U79_00256</name>
    <name evidence="5" type="ORF">TNCT_288081</name>
</gene>
<protein>
    <submittedName>
        <fullName evidence="5">Lachesin-like protein</fullName>
    </submittedName>
</protein>
<dbReference type="GO" id="GO:0043005">
    <property type="term" value="C:neuron projection"/>
    <property type="evidence" value="ECO:0007669"/>
    <property type="project" value="TreeGrafter"/>
</dbReference>
<dbReference type="CDD" id="cd00096">
    <property type="entry name" value="Ig"/>
    <property type="match status" value="1"/>
</dbReference>
<evidence type="ECO:0000313" key="5">
    <source>
        <dbReference type="EMBL" id="GFR28084.1"/>
    </source>
</evidence>
<dbReference type="InterPro" id="IPR013783">
    <property type="entry name" value="Ig-like_fold"/>
</dbReference>
<proteinExistence type="predicted"/>
<feature type="domain" description="Ig-like" evidence="4">
    <location>
        <begin position="1"/>
        <end position="82"/>
    </location>
</feature>
<organism evidence="5 6">
    <name type="scientific">Trichonephila clavata</name>
    <name type="common">Joro spider</name>
    <name type="synonym">Nephila clavata</name>
    <dbReference type="NCBI Taxonomy" id="2740835"/>
    <lineage>
        <taxon>Eukaryota</taxon>
        <taxon>Metazoa</taxon>
        <taxon>Ecdysozoa</taxon>
        <taxon>Arthropoda</taxon>
        <taxon>Chelicerata</taxon>
        <taxon>Arachnida</taxon>
        <taxon>Araneae</taxon>
        <taxon>Araneomorphae</taxon>
        <taxon>Entelegynae</taxon>
        <taxon>Araneoidea</taxon>
        <taxon>Nephilidae</taxon>
        <taxon>Trichonephila</taxon>
    </lineage>
</organism>
<dbReference type="PROSITE" id="PS50835">
    <property type="entry name" value="IG_LIKE"/>
    <property type="match status" value="2"/>
</dbReference>
<dbReference type="OrthoDB" id="10012075at2759"/>
<keyword evidence="3" id="KW-0393">Immunoglobulin domain</keyword>
<evidence type="ECO:0000256" key="2">
    <source>
        <dbReference type="ARBA" id="ARBA00023157"/>
    </source>
</evidence>
<dbReference type="AlphaFoldDB" id="A0A8X6ITA8"/>
<name>A0A8X6ITA8_TRICU</name>
<dbReference type="Pfam" id="PF00047">
    <property type="entry name" value="ig"/>
    <property type="match status" value="1"/>
</dbReference>
<keyword evidence="6" id="KW-1185">Reference proteome</keyword>